<proteinExistence type="predicted"/>
<dbReference type="Gene3D" id="3.30.565.10">
    <property type="entry name" value="Histidine kinase-like ATPase, C-terminal domain"/>
    <property type="match status" value="1"/>
</dbReference>
<dbReference type="EMBL" id="BAAAQX010000009">
    <property type="protein sequence ID" value="GAA2208577.1"/>
    <property type="molecule type" value="Genomic_DNA"/>
</dbReference>
<accession>A0ABN3CHU6</accession>
<sequence length="191" mass="21128">MEGHKYNAADITVLTGDQSIRRRPGMYFGIGPDRPEFPSRVLRAAVEDALHLEGGEHRDVHLEIRSGLDFVVTFEQGRLCREPMDVLFDRPRWWGLRSVAAVSERVLIEVQEGRRGARQELRPGTSPSPVTSFTASDETKTSIFVYLDPEYCGRGAALTPPDASELHGEWCVGAASAGVVTVTDLRHRAPS</sequence>
<evidence type="ECO:0000313" key="2">
    <source>
        <dbReference type="Proteomes" id="UP001499843"/>
    </source>
</evidence>
<dbReference type="Proteomes" id="UP001499843">
    <property type="component" value="Unassembled WGS sequence"/>
</dbReference>
<reference evidence="1 2" key="1">
    <citation type="journal article" date="2019" name="Int. J. Syst. Evol. Microbiol.">
        <title>The Global Catalogue of Microorganisms (GCM) 10K type strain sequencing project: providing services to taxonomists for standard genome sequencing and annotation.</title>
        <authorList>
            <consortium name="The Broad Institute Genomics Platform"/>
            <consortium name="The Broad Institute Genome Sequencing Center for Infectious Disease"/>
            <person name="Wu L."/>
            <person name="Ma J."/>
        </authorList>
    </citation>
    <scope>NUCLEOTIDE SEQUENCE [LARGE SCALE GENOMIC DNA]</scope>
    <source>
        <strain evidence="1 2">JCM 16114</strain>
    </source>
</reference>
<dbReference type="RefSeq" id="WP_344476849.1">
    <property type="nucleotide sequence ID" value="NZ_BAAAQX010000009.1"/>
</dbReference>
<gene>
    <name evidence="1" type="ORF">GCM10009850_040350</name>
</gene>
<keyword evidence="2" id="KW-1185">Reference proteome</keyword>
<comment type="caution">
    <text evidence="1">The sequence shown here is derived from an EMBL/GenBank/DDBJ whole genome shotgun (WGS) entry which is preliminary data.</text>
</comment>
<evidence type="ECO:0000313" key="1">
    <source>
        <dbReference type="EMBL" id="GAA2208577.1"/>
    </source>
</evidence>
<dbReference type="InterPro" id="IPR036890">
    <property type="entry name" value="HATPase_C_sf"/>
</dbReference>
<protein>
    <submittedName>
        <fullName evidence="1">Uncharacterized protein</fullName>
    </submittedName>
</protein>
<organism evidence="1 2">
    <name type="scientific">Nonomuraea monospora</name>
    <dbReference type="NCBI Taxonomy" id="568818"/>
    <lineage>
        <taxon>Bacteria</taxon>
        <taxon>Bacillati</taxon>
        <taxon>Actinomycetota</taxon>
        <taxon>Actinomycetes</taxon>
        <taxon>Streptosporangiales</taxon>
        <taxon>Streptosporangiaceae</taxon>
        <taxon>Nonomuraea</taxon>
    </lineage>
</organism>
<name>A0ABN3CHU6_9ACTN</name>